<keyword evidence="2" id="KW-0479">Metal-binding</keyword>
<gene>
    <name evidence="9" type="primary">gluQRS</name>
    <name evidence="9" type="ORF">H3309_15385</name>
</gene>
<dbReference type="KEGG" id="sand:H3309_15385"/>
<dbReference type="GO" id="GO:0005829">
    <property type="term" value="C:cytosol"/>
    <property type="evidence" value="ECO:0007669"/>
    <property type="project" value="TreeGrafter"/>
</dbReference>
<dbReference type="Proteomes" id="UP000515292">
    <property type="component" value="Chromosome"/>
</dbReference>
<dbReference type="GO" id="GO:0005524">
    <property type="term" value="F:ATP binding"/>
    <property type="evidence" value="ECO:0007669"/>
    <property type="project" value="UniProtKB-KW"/>
</dbReference>
<dbReference type="GO" id="GO:0004818">
    <property type="term" value="F:glutamate-tRNA ligase activity"/>
    <property type="evidence" value="ECO:0007669"/>
    <property type="project" value="TreeGrafter"/>
</dbReference>
<keyword evidence="6 7" id="KW-0030">Aminoacyl-tRNA synthetase</keyword>
<keyword evidence="5 7" id="KW-0067">ATP-binding</keyword>
<evidence type="ECO:0000256" key="1">
    <source>
        <dbReference type="ARBA" id="ARBA00022598"/>
    </source>
</evidence>
<keyword evidence="1 7" id="KW-0436">Ligase</keyword>
<evidence type="ECO:0000256" key="2">
    <source>
        <dbReference type="ARBA" id="ARBA00022723"/>
    </source>
</evidence>
<reference evidence="9 10" key="1">
    <citation type="submission" date="2020-07" db="EMBL/GenBank/DDBJ databases">
        <title>Complete genome sequence for Sandaracinobacter sp. M6.</title>
        <authorList>
            <person name="Tang Y."/>
            <person name="Liu Q."/>
            <person name="Guo Z."/>
            <person name="Lei P."/>
            <person name="Huang B."/>
        </authorList>
    </citation>
    <scope>NUCLEOTIDE SEQUENCE [LARGE SCALE GENOMIC DNA]</scope>
    <source>
        <strain evidence="9 10">M6</strain>
    </source>
</reference>
<keyword evidence="10" id="KW-1185">Reference proteome</keyword>
<dbReference type="InterPro" id="IPR014729">
    <property type="entry name" value="Rossmann-like_a/b/a_fold"/>
</dbReference>
<comment type="similarity">
    <text evidence="7">Belongs to the class-I aminoacyl-tRNA synthetase family.</text>
</comment>
<evidence type="ECO:0000256" key="6">
    <source>
        <dbReference type="ARBA" id="ARBA00023146"/>
    </source>
</evidence>
<dbReference type="AlphaFoldDB" id="A0A7G5IH23"/>
<dbReference type="PROSITE" id="PS00178">
    <property type="entry name" value="AA_TRNA_LIGASE_I"/>
    <property type="match status" value="1"/>
</dbReference>
<dbReference type="RefSeq" id="WP_182295757.1">
    <property type="nucleotide sequence ID" value="NZ_CP059851.1"/>
</dbReference>
<keyword evidence="3 7" id="KW-0547">Nucleotide-binding</keyword>
<dbReference type="PANTHER" id="PTHR43311">
    <property type="entry name" value="GLUTAMATE--TRNA LIGASE"/>
    <property type="match status" value="1"/>
</dbReference>
<protein>
    <submittedName>
        <fullName evidence="9">tRNA glutamyl-Q(34) synthetase GluQRS</fullName>
        <ecNumber evidence="9">6.1.1.-</ecNumber>
    </submittedName>
</protein>
<evidence type="ECO:0000313" key="10">
    <source>
        <dbReference type="Proteomes" id="UP000515292"/>
    </source>
</evidence>
<dbReference type="GO" id="GO:0006424">
    <property type="term" value="P:glutamyl-tRNA aminoacylation"/>
    <property type="evidence" value="ECO:0007669"/>
    <property type="project" value="TreeGrafter"/>
</dbReference>
<dbReference type="EC" id="6.1.1.-" evidence="9"/>
<evidence type="ECO:0000256" key="7">
    <source>
        <dbReference type="RuleBase" id="RU363037"/>
    </source>
</evidence>
<dbReference type="NCBIfam" id="NF004315">
    <property type="entry name" value="PRK05710.1-4"/>
    <property type="match status" value="1"/>
</dbReference>
<keyword evidence="7" id="KW-0648">Protein biosynthesis</keyword>
<evidence type="ECO:0000256" key="4">
    <source>
        <dbReference type="ARBA" id="ARBA00022833"/>
    </source>
</evidence>
<name>A0A7G5IH23_9SPHN</name>
<dbReference type="Pfam" id="PF00749">
    <property type="entry name" value="tRNA-synt_1c"/>
    <property type="match status" value="1"/>
</dbReference>
<evidence type="ECO:0000256" key="5">
    <source>
        <dbReference type="ARBA" id="ARBA00022840"/>
    </source>
</evidence>
<organism evidence="9 10">
    <name type="scientific">Sandaracinobacteroides saxicola</name>
    <dbReference type="NCBI Taxonomy" id="2759707"/>
    <lineage>
        <taxon>Bacteria</taxon>
        <taxon>Pseudomonadati</taxon>
        <taxon>Pseudomonadota</taxon>
        <taxon>Alphaproteobacteria</taxon>
        <taxon>Sphingomonadales</taxon>
        <taxon>Sphingosinicellaceae</taxon>
        <taxon>Sandaracinobacteroides</taxon>
    </lineage>
</organism>
<dbReference type="Gene3D" id="3.40.50.620">
    <property type="entry name" value="HUPs"/>
    <property type="match status" value="1"/>
</dbReference>
<sequence>MAIVTRFAPSPTGLLHLGHAWSALLAWRRARDGAGRFVLRIEDIDTTRCRPAFVDGILEDLRWLGMEWDALVMQSALASAHAAALARLVALGVTYRCVCSRADIAAAGGAPHAGEAGVYPGTCRGKGWGEGAVRLDVAAALRLVGALWWEDMAAGRVRAVPDAGGDVVLARKDIGVGYLLACVVDDAAAGVSEVVRGRDLFAATHAQRLLQALLELPVPRYHHHPLLLAGDGRRLAKRDGAATLRALREGGVDGGRLAARLLAEVPFGADRALTL</sequence>
<evidence type="ECO:0000313" key="9">
    <source>
        <dbReference type="EMBL" id="QMW22665.1"/>
    </source>
</evidence>
<evidence type="ECO:0000259" key="8">
    <source>
        <dbReference type="Pfam" id="PF00749"/>
    </source>
</evidence>
<dbReference type="SUPFAM" id="SSF52374">
    <property type="entry name" value="Nucleotidylyl transferase"/>
    <property type="match status" value="1"/>
</dbReference>
<feature type="domain" description="Glutamyl/glutaminyl-tRNA synthetase class Ib catalytic" evidence="8">
    <location>
        <begin position="3"/>
        <end position="243"/>
    </location>
</feature>
<keyword evidence="4" id="KW-0862">Zinc</keyword>
<proteinExistence type="inferred from homology"/>
<dbReference type="InterPro" id="IPR001412">
    <property type="entry name" value="aa-tRNA-synth_I_CS"/>
</dbReference>
<dbReference type="InterPro" id="IPR000924">
    <property type="entry name" value="Glu/Gln-tRNA-synth"/>
</dbReference>
<evidence type="ECO:0000256" key="3">
    <source>
        <dbReference type="ARBA" id="ARBA00022741"/>
    </source>
</evidence>
<dbReference type="PRINTS" id="PR00987">
    <property type="entry name" value="TRNASYNTHGLU"/>
</dbReference>
<dbReference type="EMBL" id="CP059851">
    <property type="protein sequence ID" value="QMW22665.1"/>
    <property type="molecule type" value="Genomic_DNA"/>
</dbReference>
<dbReference type="InterPro" id="IPR020058">
    <property type="entry name" value="Glu/Gln-tRNA-synth_Ib_cat-dom"/>
</dbReference>
<dbReference type="InterPro" id="IPR049940">
    <property type="entry name" value="GluQ/Sye"/>
</dbReference>
<accession>A0A7G5IH23</accession>
<dbReference type="PANTHER" id="PTHR43311:SF1">
    <property type="entry name" value="GLUTAMYL-Q TRNA(ASP) SYNTHETASE"/>
    <property type="match status" value="1"/>
</dbReference>